<evidence type="ECO:0000259" key="10">
    <source>
        <dbReference type="Pfam" id="PF01467"/>
    </source>
</evidence>
<accession>A0A1W1UQH1</accession>
<evidence type="ECO:0000256" key="3">
    <source>
        <dbReference type="ARBA" id="ARBA00022695"/>
    </source>
</evidence>
<comment type="function">
    <text evidence="9">Reversibly transfers an adenylyl group from ATP to 4'-phosphopantetheine, yielding dephospho-CoA (dPCoA) and pyrophosphate.</text>
</comment>
<feature type="binding site" evidence="9">
    <location>
        <begin position="129"/>
        <end position="135"/>
    </location>
    <ligand>
        <name>ATP</name>
        <dbReference type="ChEBI" id="CHEBI:30616"/>
    </ligand>
</feature>
<dbReference type="GO" id="GO:0004595">
    <property type="term" value="F:pantetheine-phosphate adenylyltransferase activity"/>
    <property type="evidence" value="ECO:0007669"/>
    <property type="project" value="UniProtKB-UniRule"/>
</dbReference>
<feature type="binding site" evidence="9">
    <location>
        <position position="104"/>
    </location>
    <ligand>
        <name>ATP</name>
        <dbReference type="ChEBI" id="CHEBI:30616"/>
    </ligand>
</feature>
<dbReference type="Gene3D" id="3.40.50.620">
    <property type="entry name" value="HUPs"/>
    <property type="match status" value="1"/>
</dbReference>
<keyword evidence="6 9" id="KW-0460">Magnesium</keyword>
<evidence type="ECO:0000256" key="2">
    <source>
        <dbReference type="ARBA" id="ARBA00022679"/>
    </source>
</evidence>
<organism evidence="11 12">
    <name type="scientific">Desulfonispora thiosulfatigenes DSM 11270</name>
    <dbReference type="NCBI Taxonomy" id="656914"/>
    <lineage>
        <taxon>Bacteria</taxon>
        <taxon>Bacillati</taxon>
        <taxon>Bacillota</taxon>
        <taxon>Clostridia</taxon>
        <taxon>Eubacteriales</taxon>
        <taxon>Peptococcaceae</taxon>
        <taxon>Desulfonispora</taxon>
    </lineage>
</organism>
<dbReference type="Proteomes" id="UP000192731">
    <property type="component" value="Unassembled WGS sequence"/>
</dbReference>
<feature type="binding site" evidence="9">
    <location>
        <position position="79"/>
    </location>
    <ligand>
        <name>substrate</name>
    </ligand>
</feature>
<comment type="subunit">
    <text evidence="9">Homohexamer.</text>
</comment>
<keyword evidence="2 9" id="KW-0808">Transferase</keyword>
<feature type="binding site" evidence="9">
    <location>
        <position position="42"/>
    </location>
    <ligand>
        <name>substrate</name>
    </ligand>
</feature>
<dbReference type="HAMAP" id="MF_00151">
    <property type="entry name" value="PPAT_bact"/>
    <property type="match status" value="1"/>
</dbReference>
<dbReference type="PANTHER" id="PTHR21342">
    <property type="entry name" value="PHOSPHOPANTETHEINE ADENYLYLTRANSFERASE"/>
    <property type="match status" value="1"/>
</dbReference>
<comment type="catalytic activity">
    <reaction evidence="8 9">
        <text>(R)-4'-phosphopantetheine + ATP + H(+) = 3'-dephospho-CoA + diphosphate</text>
        <dbReference type="Rhea" id="RHEA:19801"/>
        <dbReference type="ChEBI" id="CHEBI:15378"/>
        <dbReference type="ChEBI" id="CHEBI:30616"/>
        <dbReference type="ChEBI" id="CHEBI:33019"/>
        <dbReference type="ChEBI" id="CHEBI:57328"/>
        <dbReference type="ChEBI" id="CHEBI:61723"/>
        <dbReference type="EC" id="2.7.7.3"/>
    </reaction>
</comment>
<dbReference type="OrthoDB" id="9806661at2"/>
<evidence type="ECO:0000256" key="6">
    <source>
        <dbReference type="ARBA" id="ARBA00022842"/>
    </source>
</evidence>
<comment type="cofactor">
    <cofactor evidence="9">
        <name>Mg(2+)</name>
        <dbReference type="ChEBI" id="CHEBI:18420"/>
    </cofactor>
</comment>
<comment type="similarity">
    <text evidence="9">Belongs to the bacterial CoaD family.</text>
</comment>
<keyword evidence="4 9" id="KW-0547">Nucleotide-binding</keyword>
<evidence type="ECO:0000256" key="1">
    <source>
        <dbReference type="ARBA" id="ARBA00022490"/>
    </source>
</evidence>
<keyword evidence="7 9" id="KW-0173">Coenzyme A biosynthesis</keyword>
<dbReference type="STRING" id="656914.SAMN00017405_0996"/>
<evidence type="ECO:0000256" key="7">
    <source>
        <dbReference type="ARBA" id="ARBA00022993"/>
    </source>
</evidence>
<keyword evidence="5 9" id="KW-0067">ATP-binding</keyword>
<proteinExistence type="inferred from homology"/>
<dbReference type="GO" id="GO:0005524">
    <property type="term" value="F:ATP binding"/>
    <property type="evidence" value="ECO:0007669"/>
    <property type="project" value="UniProtKB-KW"/>
</dbReference>
<evidence type="ECO:0000313" key="11">
    <source>
        <dbReference type="EMBL" id="SMB83051.1"/>
    </source>
</evidence>
<feature type="binding site" evidence="9">
    <location>
        <position position="93"/>
    </location>
    <ligand>
        <name>substrate</name>
    </ligand>
</feature>
<dbReference type="EC" id="2.7.7.3" evidence="9"/>
<feature type="site" description="Transition state stabilizer" evidence="9">
    <location>
        <position position="18"/>
    </location>
</feature>
<reference evidence="11 12" key="1">
    <citation type="submission" date="2017-04" db="EMBL/GenBank/DDBJ databases">
        <authorList>
            <person name="Afonso C.L."/>
            <person name="Miller P.J."/>
            <person name="Scott M.A."/>
            <person name="Spackman E."/>
            <person name="Goraichik I."/>
            <person name="Dimitrov K.M."/>
            <person name="Suarez D.L."/>
            <person name="Swayne D.E."/>
        </authorList>
    </citation>
    <scope>NUCLEOTIDE SEQUENCE [LARGE SCALE GENOMIC DNA]</scope>
    <source>
        <strain evidence="11 12">DSM 11270</strain>
    </source>
</reference>
<dbReference type="InterPro" id="IPR004821">
    <property type="entry name" value="Cyt_trans-like"/>
</dbReference>
<dbReference type="GO" id="GO:0015937">
    <property type="term" value="P:coenzyme A biosynthetic process"/>
    <property type="evidence" value="ECO:0007669"/>
    <property type="project" value="UniProtKB-UniRule"/>
</dbReference>
<dbReference type="CDD" id="cd02163">
    <property type="entry name" value="PPAT"/>
    <property type="match status" value="1"/>
</dbReference>
<dbReference type="PANTHER" id="PTHR21342:SF1">
    <property type="entry name" value="PHOSPHOPANTETHEINE ADENYLYLTRANSFERASE"/>
    <property type="match status" value="1"/>
</dbReference>
<dbReference type="UniPathway" id="UPA00241">
    <property type="reaction ID" value="UER00355"/>
</dbReference>
<feature type="binding site" evidence="9">
    <location>
        <position position="18"/>
    </location>
    <ligand>
        <name>ATP</name>
        <dbReference type="ChEBI" id="CHEBI:30616"/>
    </ligand>
</feature>
<comment type="subcellular location">
    <subcellularLocation>
        <location evidence="9">Cytoplasm</location>
    </subcellularLocation>
</comment>
<dbReference type="NCBIfam" id="TIGR00125">
    <property type="entry name" value="cyt_tran_rel"/>
    <property type="match status" value="1"/>
</dbReference>
<evidence type="ECO:0000313" key="12">
    <source>
        <dbReference type="Proteomes" id="UP000192731"/>
    </source>
</evidence>
<name>A0A1W1UQH1_DESTI</name>
<evidence type="ECO:0000256" key="8">
    <source>
        <dbReference type="ARBA" id="ARBA00029346"/>
    </source>
</evidence>
<evidence type="ECO:0000256" key="5">
    <source>
        <dbReference type="ARBA" id="ARBA00022840"/>
    </source>
</evidence>
<dbReference type="PRINTS" id="PR01020">
    <property type="entry name" value="LPSBIOSNTHSS"/>
</dbReference>
<comment type="pathway">
    <text evidence="9">Cofactor biosynthesis; coenzyme A biosynthesis; CoA from (R)-pantothenate: step 4/5.</text>
</comment>
<feature type="binding site" evidence="9">
    <location>
        <position position="10"/>
    </location>
    <ligand>
        <name>substrate</name>
    </ligand>
</feature>
<keyword evidence="1 9" id="KW-0963">Cytoplasm</keyword>
<protein>
    <recommendedName>
        <fullName evidence="9">Phosphopantetheine adenylyltransferase</fullName>
        <ecNumber evidence="9">2.7.7.3</ecNumber>
    </recommendedName>
    <alternativeName>
        <fullName evidence="9">Dephospho-CoA pyrophosphorylase</fullName>
    </alternativeName>
    <alternativeName>
        <fullName evidence="9">Pantetheine-phosphate adenylyltransferase</fullName>
        <shortName evidence="9">PPAT</shortName>
    </alternativeName>
</protein>
<dbReference type="NCBIfam" id="TIGR01510">
    <property type="entry name" value="coaD_prev_kdtB"/>
    <property type="match status" value="1"/>
</dbReference>
<dbReference type="GO" id="GO:0005737">
    <property type="term" value="C:cytoplasm"/>
    <property type="evidence" value="ECO:0007669"/>
    <property type="project" value="UniProtKB-SubCell"/>
</dbReference>
<dbReference type="AlphaFoldDB" id="A0A1W1UQH1"/>
<feature type="binding site" evidence="9">
    <location>
        <begin position="10"/>
        <end position="11"/>
    </location>
    <ligand>
        <name>ATP</name>
        <dbReference type="ChEBI" id="CHEBI:30616"/>
    </ligand>
</feature>
<dbReference type="SUPFAM" id="SSF52374">
    <property type="entry name" value="Nucleotidylyl transferase"/>
    <property type="match status" value="1"/>
</dbReference>
<evidence type="ECO:0000256" key="9">
    <source>
        <dbReference type="HAMAP-Rule" id="MF_00151"/>
    </source>
</evidence>
<dbReference type="Pfam" id="PF01467">
    <property type="entry name" value="CTP_transf_like"/>
    <property type="match status" value="1"/>
</dbReference>
<feature type="domain" description="Cytidyltransferase-like" evidence="10">
    <location>
        <begin position="6"/>
        <end position="138"/>
    </location>
</feature>
<feature type="binding site" evidence="9">
    <location>
        <begin position="94"/>
        <end position="96"/>
    </location>
    <ligand>
        <name>ATP</name>
        <dbReference type="ChEBI" id="CHEBI:30616"/>
    </ligand>
</feature>
<dbReference type="InterPro" id="IPR014729">
    <property type="entry name" value="Rossmann-like_a/b/a_fold"/>
</dbReference>
<gene>
    <name evidence="9" type="primary">coaD</name>
    <name evidence="11" type="ORF">SAMN00017405_0996</name>
</gene>
<keyword evidence="3 9" id="KW-0548">Nucleotidyltransferase</keyword>
<evidence type="ECO:0000256" key="4">
    <source>
        <dbReference type="ARBA" id="ARBA00022741"/>
    </source>
</evidence>
<dbReference type="EMBL" id="FWWT01000008">
    <property type="protein sequence ID" value="SMB83051.1"/>
    <property type="molecule type" value="Genomic_DNA"/>
</dbReference>
<dbReference type="RefSeq" id="WP_084052242.1">
    <property type="nucleotide sequence ID" value="NZ_FWWT01000008.1"/>
</dbReference>
<dbReference type="InterPro" id="IPR001980">
    <property type="entry name" value="PPAT"/>
</dbReference>
<sequence length="172" mass="19247">MTTIAVYPGTFDPITYGHLNILQRAAKLFDKVIIAVAADNYKDNIFTLEERLQLIHKCCGDICDENINNIEVESFRGLLVPYLESKNATAIIRGLRAISDFEHEMQMASMNKTLNKQIETVFLMSDTNYSFVSSTIIKGVAIMGGNVEELVPPIVSEALKRKYEVGGKNGRR</sequence>
<keyword evidence="12" id="KW-1185">Reference proteome</keyword>